<organism evidence="2 3">
    <name type="scientific">Celeribacter halophilus</name>
    <dbReference type="NCBI Taxonomy" id="576117"/>
    <lineage>
        <taxon>Bacteria</taxon>
        <taxon>Pseudomonadati</taxon>
        <taxon>Pseudomonadota</taxon>
        <taxon>Alphaproteobacteria</taxon>
        <taxon>Rhodobacterales</taxon>
        <taxon>Roseobacteraceae</taxon>
        <taxon>Celeribacter</taxon>
    </lineage>
</organism>
<dbReference type="RefSeq" id="WP_303483567.1">
    <property type="nucleotide sequence ID" value="NZ_JAUOPJ010000009.1"/>
</dbReference>
<dbReference type="InterPro" id="IPR011037">
    <property type="entry name" value="Pyrv_Knase-like_insert_dom_sf"/>
</dbReference>
<evidence type="ECO:0000313" key="2">
    <source>
        <dbReference type="EMBL" id="MDO6457795.1"/>
    </source>
</evidence>
<feature type="domain" description="MOSC" evidence="1">
    <location>
        <begin position="109"/>
        <end position="264"/>
    </location>
</feature>
<gene>
    <name evidence="2" type="ORF">Q4494_11945</name>
</gene>
<evidence type="ECO:0000259" key="1">
    <source>
        <dbReference type="PROSITE" id="PS51340"/>
    </source>
</evidence>
<dbReference type="GO" id="GO:0030151">
    <property type="term" value="F:molybdenum ion binding"/>
    <property type="evidence" value="ECO:0007669"/>
    <property type="project" value="InterPro"/>
</dbReference>
<evidence type="ECO:0000313" key="3">
    <source>
        <dbReference type="Proteomes" id="UP001169823"/>
    </source>
</evidence>
<protein>
    <submittedName>
        <fullName evidence="2">MOSC domain-containing protein</fullName>
    </submittedName>
</protein>
<dbReference type="Proteomes" id="UP001169823">
    <property type="component" value="Unassembled WGS sequence"/>
</dbReference>
<dbReference type="Pfam" id="PF03476">
    <property type="entry name" value="MOSC_N"/>
    <property type="match status" value="1"/>
</dbReference>
<proteinExistence type="predicted"/>
<dbReference type="AlphaFoldDB" id="A0AAW7XUW2"/>
<dbReference type="GO" id="GO:0003824">
    <property type="term" value="F:catalytic activity"/>
    <property type="evidence" value="ECO:0007669"/>
    <property type="project" value="InterPro"/>
</dbReference>
<dbReference type="PROSITE" id="PS51340">
    <property type="entry name" value="MOSC"/>
    <property type="match status" value="1"/>
</dbReference>
<name>A0AAW7XUW2_9RHOB</name>
<dbReference type="GO" id="GO:0030170">
    <property type="term" value="F:pyridoxal phosphate binding"/>
    <property type="evidence" value="ECO:0007669"/>
    <property type="project" value="InterPro"/>
</dbReference>
<reference evidence="2" key="1">
    <citation type="submission" date="2023-07" db="EMBL/GenBank/DDBJ databases">
        <title>Genome content predicts the carbon catabolic preferences of heterotrophic bacteria.</title>
        <authorList>
            <person name="Gralka M."/>
        </authorList>
    </citation>
    <scope>NUCLEOTIDE SEQUENCE</scope>
    <source>
        <strain evidence="2">I2M02</strain>
    </source>
</reference>
<dbReference type="Pfam" id="PF03473">
    <property type="entry name" value="MOSC"/>
    <property type="match status" value="1"/>
</dbReference>
<sequence length="282" mass="30630">MKLARITTYPVKSLTGTDHASAHVQGLGLSGDRRWAVVYPDGQVATRRELPNMAHLNAVSTDRGVSISFGGSSIDVPFPSGAPVAVKVFSTQIEGVEDAGNYAAHFLSSALERGVRLVYFPDHARRPVDHSYAPEGHFTALSDGFPLLLTTEASLAALNATLEAPVTMRRFRPNLVISGEIAPWSEDTWRVVRIGSAVFRVVKPCERCVMTTQDPNTGEQTHPREPLATLGRLHRSARGKIIFGQNLIVEKEGDIALGDEVEVLETGPSNLLEPKRDGMRSV</sequence>
<dbReference type="PANTHER" id="PTHR14237">
    <property type="entry name" value="MOLYBDOPTERIN COFACTOR SULFURASE MOSC"/>
    <property type="match status" value="1"/>
</dbReference>
<dbReference type="EMBL" id="JAUOPJ010000009">
    <property type="protein sequence ID" value="MDO6457795.1"/>
    <property type="molecule type" value="Genomic_DNA"/>
</dbReference>
<accession>A0AAW7XUW2</accession>
<dbReference type="InterPro" id="IPR005303">
    <property type="entry name" value="MOCOS_middle"/>
</dbReference>
<comment type="caution">
    <text evidence="2">The sequence shown here is derived from an EMBL/GenBank/DDBJ whole genome shotgun (WGS) entry which is preliminary data.</text>
</comment>
<dbReference type="InterPro" id="IPR005302">
    <property type="entry name" value="MoCF_Sase_C"/>
</dbReference>
<dbReference type="SUPFAM" id="SSF141673">
    <property type="entry name" value="MOSC N-terminal domain-like"/>
    <property type="match status" value="1"/>
</dbReference>
<dbReference type="PANTHER" id="PTHR14237:SF19">
    <property type="entry name" value="MITOCHONDRIAL AMIDOXIME REDUCING COMPONENT 1"/>
    <property type="match status" value="1"/>
</dbReference>
<dbReference type="SUPFAM" id="SSF50800">
    <property type="entry name" value="PK beta-barrel domain-like"/>
    <property type="match status" value="1"/>
</dbReference>